<dbReference type="InterPro" id="IPR002938">
    <property type="entry name" value="FAD-bd"/>
</dbReference>
<dbReference type="EMBL" id="JACIEQ010000002">
    <property type="protein sequence ID" value="MBB4021911.1"/>
    <property type="molecule type" value="Genomic_DNA"/>
</dbReference>
<organism evidence="7 8">
    <name type="scientific">Actibacterium naphthalenivorans</name>
    <dbReference type="NCBI Taxonomy" id="1614693"/>
    <lineage>
        <taxon>Bacteria</taxon>
        <taxon>Pseudomonadati</taxon>
        <taxon>Pseudomonadota</taxon>
        <taxon>Alphaproteobacteria</taxon>
        <taxon>Rhodobacterales</taxon>
        <taxon>Roseobacteraceae</taxon>
        <taxon>Actibacterium</taxon>
    </lineage>
</organism>
<dbReference type="SUPFAM" id="SSF51905">
    <property type="entry name" value="FAD/NAD(P)-binding domain"/>
    <property type="match status" value="1"/>
</dbReference>
<keyword evidence="5" id="KW-0503">Monooxygenase</keyword>
<evidence type="ECO:0000313" key="7">
    <source>
        <dbReference type="EMBL" id="MBB4021911.1"/>
    </source>
</evidence>
<gene>
    <name evidence="7" type="ORF">GGR17_001720</name>
</gene>
<reference evidence="7" key="1">
    <citation type="submission" date="2020-08" db="EMBL/GenBank/DDBJ databases">
        <title>Genomic Encyclopedia of Type Strains, Phase IV (KMG-IV): sequencing the most valuable type-strain genomes for metagenomic binning, comparative biology and taxonomic classification.</title>
        <authorList>
            <person name="Goeker M."/>
        </authorList>
    </citation>
    <scope>NUCLEOTIDE SEQUENCE [LARGE SCALE GENOMIC DNA]</scope>
    <source>
        <strain evidence="7">DSM 105040</strain>
    </source>
</reference>
<evidence type="ECO:0000256" key="2">
    <source>
        <dbReference type="ARBA" id="ARBA00022630"/>
    </source>
</evidence>
<dbReference type="InterPro" id="IPR050493">
    <property type="entry name" value="FAD-dep_Monooxygenase_BioMet"/>
</dbReference>
<evidence type="ECO:0000259" key="6">
    <source>
        <dbReference type="Pfam" id="PF01494"/>
    </source>
</evidence>
<comment type="caution">
    <text evidence="7">The sequence shown here is derived from an EMBL/GenBank/DDBJ whole genome shotgun (WGS) entry which is preliminary data.</text>
</comment>
<evidence type="ECO:0000256" key="5">
    <source>
        <dbReference type="ARBA" id="ARBA00023033"/>
    </source>
</evidence>
<keyword evidence="4 7" id="KW-0560">Oxidoreductase</keyword>
<feature type="domain" description="FAD-binding" evidence="6">
    <location>
        <begin position="7"/>
        <end position="339"/>
    </location>
</feature>
<dbReference type="InterPro" id="IPR036188">
    <property type="entry name" value="FAD/NAD-bd_sf"/>
</dbReference>
<dbReference type="PRINTS" id="PR00420">
    <property type="entry name" value="RNGMNOXGNASE"/>
</dbReference>
<dbReference type="AlphaFoldDB" id="A0A840C7J0"/>
<dbReference type="GO" id="GO:0018658">
    <property type="term" value="F:salicylate 1-monooxygenase activity"/>
    <property type="evidence" value="ECO:0007669"/>
    <property type="project" value="UniProtKB-EC"/>
</dbReference>
<dbReference type="PANTHER" id="PTHR13789">
    <property type="entry name" value="MONOOXYGENASE"/>
    <property type="match status" value="1"/>
</dbReference>
<evidence type="ECO:0000256" key="3">
    <source>
        <dbReference type="ARBA" id="ARBA00022827"/>
    </source>
</evidence>
<keyword evidence="8" id="KW-1185">Reference proteome</keyword>
<keyword evidence="3" id="KW-0274">FAD</keyword>
<keyword evidence="2" id="KW-0285">Flavoprotein</keyword>
<protein>
    <submittedName>
        <fullName evidence="7">Salicylate hydroxylase</fullName>
        <ecNumber evidence="7">1.14.13.1</ecNumber>
    </submittedName>
</protein>
<accession>A0A840C7J0</accession>
<name>A0A840C7J0_9RHOB</name>
<sequence>MLIGRRVTVIGAGIGGLAAATALARRGARVTVLEQASAIREIGAGLQISPNGGAVLNALGLGDALGRIGVRGQAVCLRDFRAGRKVLELDLTRAGGRYLFVHRADLQSMLADAARAAGVEIRLLQNITDVTLGEAGAKLTNEQGARFAADVVIGADGLHSVLRGVLNPPAPPAFTGQVAWRATVPAEGAAAPRVTVYMGPGRHLVCYPLRGGTMINIVAVEERRAWADEGWSHTDDPAHLRAAFAGFAPEVRTLLARVDEVHLWGLFRHPVARHWHRGQAAVLGDAAHPTLPFLAQGANMALEDAWVLAAALGGHDSIEAGLAAYQTARRDRCVRIVDAASRNARNYHLRFAPLRLAAHGALRLGGALAPAAMLGRFDWLYRHDVTRAFA</sequence>
<dbReference type="Proteomes" id="UP000585681">
    <property type="component" value="Unassembled WGS sequence"/>
</dbReference>
<evidence type="ECO:0000256" key="1">
    <source>
        <dbReference type="ARBA" id="ARBA00001974"/>
    </source>
</evidence>
<dbReference type="Gene3D" id="3.50.50.60">
    <property type="entry name" value="FAD/NAD(P)-binding domain"/>
    <property type="match status" value="1"/>
</dbReference>
<dbReference type="RefSeq" id="WP_054538651.1">
    <property type="nucleotide sequence ID" value="NZ_JACIEQ010000002.1"/>
</dbReference>
<dbReference type="EC" id="1.14.13.1" evidence="7"/>
<evidence type="ECO:0000256" key="4">
    <source>
        <dbReference type="ARBA" id="ARBA00023002"/>
    </source>
</evidence>
<dbReference type="GO" id="GO:0071949">
    <property type="term" value="F:FAD binding"/>
    <property type="evidence" value="ECO:0007669"/>
    <property type="project" value="InterPro"/>
</dbReference>
<dbReference type="SUPFAM" id="SSF54373">
    <property type="entry name" value="FAD-linked reductases, C-terminal domain"/>
    <property type="match status" value="1"/>
</dbReference>
<dbReference type="PANTHER" id="PTHR13789:SF318">
    <property type="entry name" value="GERANYLGERANYL DIPHOSPHATE REDUCTASE"/>
    <property type="match status" value="1"/>
</dbReference>
<evidence type="ECO:0000313" key="8">
    <source>
        <dbReference type="Proteomes" id="UP000585681"/>
    </source>
</evidence>
<dbReference type="Pfam" id="PF01494">
    <property type="entry name" value="FAD_binding_3"/>
    <property type="match status" value="1"/>
</dbReference>
<comment type="cofactor">
    <cofactor evidence="1">
        <name>FAD</name>
        <dbReference type="ChEBI" id="CHEBI:57692"/>
    </cofactor>
</comment>
<proteinExistence type="predicted"/>